<name>A0A6P1PVD0_9GAMM</name>
<evidence type="ECO:0000313" key="2">
    <source>
        <dbReference type="Proteomes" id="UP000464053"/>
    </source>
</evidence>
<proteinExistence type="predicted"/>
<dbReference type="Proteomes" id="UP000464053">
    <property type="component" value="Chromosome"/>
</dbReference>
<dbReference type="EMBL" id="CP028271">
    <property type="protein sequence ID" value="QHM70022.1"/>
    <property type="molecule type" value="Genomic_DNA"/>
</dbReference>
<gene>
    <name evidence="1" type="ORF">C7M51_00282</name>
</gene>
<reference evidence="1 2" key="1">
    <citation type="submission" date="2018-03" db="EMBL/GenBank/DDBJ databases">
        <title>Pantoea intestinalis SRCM103226 isolated form the mealworm.</title>
        <authorList>
            <person name="Jeong D.-Y."/>
            <person name="Kim J.W."/>
        </authorList>
    </citation>
    <scope>NUCLEOTIDE SEQUENCE [LARGE SCALE GENOMIC DNA]</scope>
    <source>
        <strain evidence="1 2">SRCM103226</strain>
    </source>
</reference>
<evidence type="ECO:0000313" key="1">
    <source>
        <dbReference type="EMBL" id="QHM70022.1"/>
    </source>
</evidence>
<organism evidence="1 2">
    <name type="scientific">Mixta intestinalis</name>
    <dbReference type="NCBI Taxonomy" id="1615494"/>
    <lineage>
        <taxon>Bacteria</taxon>
        <taxon>Pseudomonadati</taxon>
        <taxon>Pseudomonadota</taxon>
        <taxon>Gammaproteobacteria</taxon>
        <taxon>Enterobacterales</taxon>
        <taxon>Erwiniaceae</taxon>
        <taxon>Mixta</taxon>
    </lineage>
</organism>
<keyword evidence="2" id="KW-1185">Reference proteome</keyword>
<protein>
    <submittedName>
        <fullName evidence="1">Uncharacterized protein</fullName>
    </submittedName>
</protein>
<dbReference type="AlphaFoldDB" id="A0A6P1PVD0"/>
<dbReference type="KEGG" id="mint:C7M51_00282"/>
<sequence>MGQWSTLLRELLKGKGDLWNAADEALFARLQHALHAAEIKNIAG</sequence>
<accession>A0A6P1PVD0</accession>